<dbReference type="EMBL" id="LVVK01000013">
    <property type="protein sequence ID" value="OPB42356.1"/>
    <property type="molecule type" value="Genomic_DNA"/>
</dbReference>
<dbReference type="Gene3D" id="3.30.60.10">
    <property type="entry name" value="Endochitinase-like"/>
    <property type="match status" value="1"/>
</dbReference>
<dbReference type="InterPro" id="IPR029070">
    <property type="entry name" value="Chitinase_insertion_sf"/>
</dbReference>
<dbReference type="GO" id="GO:0005576">
    <property type="term" value="C:extracellular region"/>
    <property type="evidence" value="ECO:0007669"/>
    <property type="project" value="UniProtKB-SubCell"/>
</dbReference>
<keyword evidence="16" id="KW-0732">Signal</keyword>
<dbReference type="InterPro" id="IPR001002">
    <property type="entry name" value="Chitin-bd_1"/>
</dbReference>
<evidence type="ECO:0000256" key="11">
    <source>
        <dbReference type="ARBA" id="ARBA00023295"/>
    </source>
</evidence>
<dbReference type="SUPFAM" id="SSF54106">
    <property type="entry name" value="LysM domain"/>
    <property type="match status" value="1"/>
</dbReference>
<dbReference type="InterPro" id="IPR053214">
    <property type="entry name" value="LysM12-like"/>
</dbReference>
<dbReference type="InterPro" id="IPR036779">
    <property type="entry name" value="LysM_dom_sf"/>
</dbReference>
<keyword evidence="10" id="KW-0119">Carbohydrate metabolism</keyword>
<evidence type="ECO:0000256" key="2">
    <source>
        <dbReference type="ARBA" id="ARBA00004613"/>
    </source>
</evidence>
<evidence type="ECO:0000313" key="19">
    <source>
        <dbReference type="EMBL" id="OPB42356.1"/>
    </source>
</evidence>
<gene>
    <name evidence="19" type="ORF">A0O28_0034730</name>
</gene>
<evidence type="ECO:0000256" key="3">
    <source>
        <dbReference type="ARBA" id="ARBA00008682"/>
    </source>
</evidence>
<dbReference type="InterPro" id="IPR001223">
    <property type="entry name" value="Glyco_hydro18_cat"/>
</dbReference>
<keyword evidence="11 14" id="KW-0326">Glycosidase</keyword>
<reference evidence="19 20" key="1">
    <citation type="submission" date="2016-04" db="EMBL/GenBank/DDBJ databases">
        <title>Multiple horizontal gene transfer events from other fungi enriched the ability of the initially mycotrophic fungus Trichoderma (Ascomycota) to feed on dead plant biomass.</title>
        <authorList>
            <person name="Atanasova L."/>
            <person name="Chenthamara K."/>
            <person name="Zhang J."/>
            <person name="Grujic M."/>
            <person name="Henrissat B."/>
            <person name="Kuo A."/>
            <person name="Aertz A."/>
            <person name="Salamov A."/>
            <person name="Lipzen A."/>
            <person name="Labutti K."/>
            <person name="Barry K."/>
            <person name="Miao Y."/>
            <person name="Rahimi M.J."/>
            <person name="Shen Q."/>
            <person name="Grigoriev I.V."/>
            <person name="Kubicek C.P."/>
            <person name="Druzhinina I.S."/>
        </authorList>
    </citation>
    <scope>NUCLEOTIDE SEQUENCE [LARGE SCALE GENOMIC DNA]</scope>
    <source>
        <strain evidence="19 20">NJAU 4742</strain>
    </source>
</reference>
<dbReference type="SUPFAM" id="SSF57016">
    <property type="entry name" value="Plant lectins/antimicrobial peptides"/>
    <property type="match status" value="1"/>
</dbReference>
<dbReference type="InterPro" id="IPR036861">
    <property type="entry name" value="Endochitinase-like_sf"/>
</dbReference>
<evidence type="ECO:0000256" key="15">
    <source>
        <dbReference type="SAM" id="MobiDB-lite"/>
    </source>
</evidence>
<evidence type="ECO:0000256" key="5">
    <source>
        <dbReference type="ARBA" id="ARBA00022525"/>
    </source>
</evidence>
<evidence type="ECO:0000256" key="8">
    <source>
        <dbReference type="ARBA" id="ARBA00023024"/>
    </source>
</evidence>
<evidence type="ECO:0000259" key="18">
    <source>
        <dbReference type="PROSITE" id="PS51910"/>
    </source>
</evidence>
<keyword evidence="6" id="KW-0147">Chitin-binding</keyword>
<dbReference type="InterPro" id="IPR011583">
    <property type="entry name" value="Chitinase_II/V-like_cat"/>
</dbReference>
<dbReference type="PANTHER" id="PTHR47700:SF2">
    <property type="entry name" value="CHITINASE"/>
    <property type="match status" value="1"/>
</dbReference>
<dbReference type="SMART" id="SM00636">
    <property type="entry name" value="Glyco_18"/>
    <property type="match status" value="1"/>
</dbReference>
<evidence type="ECO:0000256" key="1">
    <source>
        <dbReference type="ARBA" id="ARBA00000822"/>
    </source>
</evidence>
<evidence type="ECO:0000256" key="7">
    <source>
        <dbReference type="ARBA" id="ARBA00022801"/>
    </source>
</evidence>
<dbReference type="Proteomes" id="UP000191004">
    <property type="component" value="Unassembled WGS sequence"/>
</dbReference>
<evidence type="ECO:0000256" key="13">
    <source>
        <dbReference type="ARBA" id="ARBA00044955"/>
    </source>
</evidence>
<dbReference type="Pfam" id="PF01476">
    <property type="entry name" value="LysM"/>
    <property type="match status" value="2"/>
</dbReference>
<keyword evidence="12" id="KW-0624">Polysaccharide degradation</keyword>
<feature type="domain" description="LysM" evidence="17">
    <location>
        <begin position="455"/>
        <end position="504"/>
    </location>
</feature>
<dbReference type="CDD" id="cd00035">
    <property type="entry name" value="ChtBD1"/>
    <property type="match status" value="1"/>
</dbReference>
<name>A0A1T3CMN2_9HYPO</name>
<dbReference type="SMART" id="SM00257">
    <property type="entry name" value="LysM"/>
    <property type="match status" value="2"/>
</dbReference>
<feature type="chain" id="PRO_5013272965" description="chitinase" evidence="16">
    <location>
        <begin position="25"/>
        <end position="1367"/>
    </location>
</feature>
<dbReference type="Gene3D" id="3.10.50.10">
    <property type="match status" value="1"/>
</dbReference>
<dbReference type="SUPFAM" id="SSF51445">
    <property type="entry name" value="(Trans)glycosidases"/>
    <property type="match status" value="1"/>
</dbReference>
<accession>A0A1T3CMN2</accession>
<dbReference type="OrthoDB" id="73875at2759"/>
<dbReference type="GO" id="GO:0006032">
    <property type="term" value="P:chitin catabolic process"/>
    <property type="evidence" value="ECO:0007669"/>
    <property type="project" value="UniProtKB-KW"/>
</dbReference>
<dbReference type="PROSITE" id="PS51782">
    <property type="entry name" value="LYSM"/>
    <property type="match status" value="3"/>
</dbReference>
<evidence type="ECO:0000256" key="6">
    <source>
        <dbReference type="ARBA" id="ARBA00022669"/>
    </source>
</evidence>
<organism evidence="19 20">
    <name type="scientific">Trichoderma guizhouense</name>
    <dbReference type="NCBI Taxonomy" id="1491466"/>
    <lineage>
        <taxon>Eukaryota</taxon>
        <taxon>Fungi</taxon>
        <taxon>Dikarya</taxon>
        <taxon>Ascomycota</taxon>
        <taxon>Pezizomycotina</taxon>
        <taxon>Sordariomycetes</taxon>
        <taxon>Hypocreomycetidae</taxon>
        <taxon>Hypocreales</taxon>
        <taxon>Hypocreaceae</taxon>
        <taxon>Trichoderma</taxon>
    </lineage>
</organism>
<evidence type="ECO:0000256" key="4">
    <source>
        <dbReference type="ARBA" id="ARBA00012729"/>
    </source>
</evidence>
<keyword evidence="8" id="KW-0146">Chitin degradation</keyword>
<dbReference type="GO" id="GO:0000272">
    <property type="term" value="P:polysaccharide catabolic process"/>
    <property type="evidence" value="ECO:0007669"/>
    <property type="project" value="UniProtKB-KW"/>
</dbReference>
<dbReference type="Gene3D" id="3.10.350.10">
    <property type="entry name" value="LysM domain"/>
    <property type="match status" value="2"/>
</dbReference>
<feature type="region of interest" description="Disordered" evidence="15">
    <location>
        <begin position="26"/>
        <end position="53"/>
    </location>
</feature>
<dbReference type="Pfam" id="PF00704">
    <property type="entry name" value="Glyco_hydro_18"/>
    <property type="match status" value="1"/>
</dbReference>
<keyword evidence="7 14" id="KW-0378">Hydrolase</keyword>
<dbReference type="PANTHER" id="PTHR47700">
    <property type="entry name" value="V CHITINASE, PUTATIVE (AFU_ORTHOLOGUE AFUA_6G13720)-RELATED"/>
    <property type="match status" value="1"/>
</dbReference>
<dbReference type="PROSITE" id="PS51910">
    <property type="entry name" value="GH18_2"/>
    <property type="match status" value="1"/>
</dbReference>
<feature type="domain" description="LysM" evidence="17">
    <location>
        <begin position="390"/>
        <end position="436"/>
    </location>
</feature>
<feature type="domain" description="LysM" evidence="17">
    <location>
        <begin position="326"/>
        <end position="371"/>
    </location>
</feature>
<feature type="signal peptide" evidence="16">
    <location>
        <begin position="1"/>
        <end position="24"/>
    </location>
</feature>
<keyword evidence="5" id="KW-0964">Secreted</keyword>
<evidence type="ECO:0000256" key="16">
    <source>
        <dbReference type="SAM" id="SignalP"/>
    </source>
</evidence>
<comment type="subcellular location">
    <subcellularLocation>
        <location evidence="2">Secreted</location>
    </subcellularLocation>
</comment>
<comment type="catalytic activity">
    <reaction evidence="1">
        <text>Random endo-hydrolysis of N-acetyl-beta-D-glucosaminide (1-&gt;4)-beta-linkages in chitin and chitodextrins.</text>
        <dbReference type="EC" id="3.2.1.14"/>
    </reaction>
</comment>
<dbReference type="GO" id="GO:0008843">
    <property type="term" value="F:endochitinase activity"/>
    <property type="evidence" value="ECO:0007669"/>
    <property type="project" value="UniProtKB-EC"/>
</dbReference>
<evidence type="ECO:0000256" key="12">
    <source>
        <dbReference type="ARBA" id="ARBA00023326"/>
    </source>
</evidence>
<keyword evidence="20" id="KW-1185">Reference proteome</keyword>
<feature type="domain" description="GH18" evidence="18">
    <location>
        <begin position="599"/>
        <end position="955"/>
    </location>
</feature>
<evidence type="ECO:0000256" key="10">
    <source>
        <dbReference type="ARBA" id="ARBA00023277"/>
    </source>
</evidence>
<dbReference type="SMR" id="A0A1T3CMN2"/>
<comment type="caution">
    <text evidence="19">The sequence shown here is derived from an EMBL/GenBank/DDBJ whole genome shotgun (WGS) entry which is preliminary data.</text>
</comment>
<dbReference type="EC" id="3.2.1.14" evidence="4"/>
<dbReference type="PROSITE" id="PS01095">
    <property type="entry name" value="GH18_1"/>
    <property type="match status" value="1"/>
</dbReference>
<proteinExistence type="inferred from homology"/>
<sequence>MVVSLSSCLTSLLLVAGTIAPTAAYQHEPRSDPGLDAWRAANDRTASPQPCPESCQDIDSDSGDSSWFLFPDAASLGACNDTMLLSFNIQKTVINGEQIPVTAIRGCKADYSFSSELENSAMSKDDVAAVCSTPNHDIVQTSVTIGEPADATGSGSSASLDDILSAGHQVQNYLSTKAPSCTENVLTFGYSQSAVVGLFAGAEVYQHGIHADILSHFLQDVEDKKTSSEVQIVQLCPSNGRGADYAVGIIVAPANDLDLVQETIRTWSDGRCVAGNFENYMTVSLRVPGQVQGSNSTISSLSPSSALSEAAHVWTKRRLAARATCKTTTVKPNDGCAAVATRCKISQADLQKFNPAKNFCNTLVVDQVVCCSSGTLPDPIPPANSDGTCKTKSVVAGDSCTSMATKCGLKAADFTTLHSGDKTFCSTMKAGQPVCCTHGKLPDITPKPNKDGSCFVYTIKAEDGCDYIAASHGLTKAKIEDLNKKTWGWNGCGQVLIKDAQICLSTGTPPFPVSVSNAVCGPQVPGTKKPTSGTSDDWVKLNPCPLNVCCNIWGQCGTTDDFCVASKSATGAPGTSAIKNGCISSCGRDIIKGSAPAKTMRVAYYESWNSNRKCLHMDVDEIDITQYTHIHFAFANVTSTFGIDISGAKDQFNRFKAMPNTVKKIISFGGWDFSTKPGTYNILREATKAANRATFQKNIVAFLKQHNLDGVDIDWEYPGAPDIPDIPAGDANAGKDYYDTLSALKTALGSSKSVSLAAPASYWYLKAFPIKEVGAKIDYIIYMTYDLHGQWDYNNKWTSPGCPTGNCLRSHVNITETKDALSMITKAGVPSNKVVVGVSSYGRSFKMAKAGCTGPMCQFTGTPRVSNAAKGRCTDTNGYISNAEIGDILLFGKVNKQWTDAGSDILVYNDTEWVAYMNDTTKAARATLYASYNFAGTSDWAVDLQEYMDGSEENEGPDDNFVPVINDNYYAKCDANYTSLDQLTDNKGSIPYYCMDQYIVDVEIQILTDALAKYKDLVSSGYDDKFKIYEEYTTELVPTQINAFMGNGHADDFFKCEQTSHSICCSSCEVVACSSVCDHSPDCKDGLLSNHAITCPTVYKDGPDNVDWLHTQVPNTTYILNNSDGFYKAINDDYGIEKDWIEFGDIDIKLTEGCQSKEDIRQCQRENDDWFWNYPRAASDIKVFNPKDVIGQSFDKSQDLLANLRILRAIGSLDSQLDMADVADAASLPALTMALAVASMEKVVKEANDIKKQEREEMIANFIGAVLFFIPFVGEAVDSSMVAIRSALEMAEAAGEAGLLAYSIVQDPSNAFMAVFSTLAGAGMSRSAWSKAANERRGMKEDDIGKLGSIKDDLAKIDNVRGGMCRF</sequence>
<dbReference type="InterPro" id="IPR017853">
    <property type="entry name" value="GH"/>
</dbReference>
<comment type="similarity">
    <text evidence="13">Belongs to the secreted LysM effector family.</text>
</comment>
<comment type="similarity">
    <text evidence="3">Belongs to the glycosyl hydrolase 18 family. Chitinase class V subfamily.</text>
</comment>
<dbReference type="InterPro" id="IPR001579">
    <property type="entry name" value="Glyco_hydro_18_chit_AS"/>
</dbReference>
<evidence type="ECO:0000313" key="20">
    <source>
        <dbReference type="Proteomes" id="UP000191004"/>
    </source>
</evidence>
<dbReference type="GO" id="GO:0008061">
    <property type="term" value="F:chitin binding"/>
    <property type="evidence" value="ECO:0007669"/>
    <property type="project" value="UniProtKB-KW"/>
</dbReference>
<dbReference type="CDD" id="cd02878">
    <property type="entry name" value="GH18_zymocin_alpha"/>
    <property type="match status" value="1"/>
</dbReference>
<dbReference type="SUPFAM" id="SSF54556">
    <property type="entry name" value="Chitinase insertion domain"/>
    <property type="match status" value="1"/>
</dbReference>
<dbReference type="Gene3D" id="3.20.20.80">
    <property type="entry name" value="Glycosidases"/>
    <property type="match status" value="1"/>
</dbReference>
<protein>
    <recommendedName>
        <fullName evidence="4">chitinase</fullName>
        <ecNumber evidence="4">3.2.1.14</ecNumber>
    </recommendedName>
</protein>
<dbReference type="Pfam" id="PF00187">
    <property type="entry name" value="Chitin_bind_1"/>
    <property type="match status" value="1"/>
</dbReference>
<evidence type="ECO:0000256" key="9">
    <source>
        <dbReference type="ARBA" id="ARBA00023026"/>
    </source>
</evidence>
<dbReference type="InterPro" id="IPR018392">
    <property type="entry name" value="LysM"/>
</dbReference>
<keyword evidence="9" id="KW-0843">Virulence</keyword>
<evidence type="ECO:0000259" key="17">
    <source>
        <dbReference type="PROSITE" id="PS51782"/>
    </source>
</evidence>
<evidence type="ECO:0000256" key="14">
    <source>
        <dbReference type="RuleBase" id="RU000489"/>
    </source>
</evidence>